<name>A0AAN9MGY9_PHACN</name>
<dbReference type="Proteomes" id="UP001374584">
    <property type="component" value="Unassembled WGS sequence"/>
</dbReference>
<dbReference type="EMBL" id="JAYMYR010000007">
    <property type="protein sequence ID" value="KAK7353801.1"/>
    <property type="molecule type" value="Genomic_DNA"/>
</dbReference>
<gene>
    <name evidence="1" type="ORF">VNO80_19253</name>
</gene>
<dbReference type="AlphaFoldDB" id="A0AAN9MGY9"/>
<comment type="caution">
    <text evidence="1">The sequence shown here is derived from an EMBL/GenBank/DDBJ whole genome shotgun (WGS) entry which is preliminary data.</text>
</comment>
<evidence type="ECO:0000313" key="1">
    <source>
        <dbReference type="EMBL" id="KAK7353801.1"/>
    </source>
</evidence>
<evidence type="ECO:0000313" key="2">
    <source>
        <dbReference type="Proteomes" id="UP001374584"/>
    </source>
</evidence>
<keyword evidence="2" id="KW-1185">Reference proteome</keyword>
<reference evidence="1 2" key="1">
    <citation type="submission" date="2024-01" db="EMBL/GenBank/DDBJ databases">
        <title>The genomes of 5 underutilized Papilionoideae crops provide insights into root nodulation and disease resistanc.</title>
        <authorList>
            <person name="Jiang F."/>
        </authorList>
    </citation>
    <scope>NUCLEOTIDE SEQUENCE [LARGE SCALE GENOMIC DNA]</scope>
    <source>
        <strain evidence="1">JINMINGXINNONG_FW02</strain>
        <tissue evidence="1">Leaves</tissue>
    </source>
</reference>
<organism evidence="1 2">
    <name type="scientific">Phaseolus coccineus</name>
    <name type="common">Scarlet runner bean</name>
    <name type="synonym">Phaseolus multiflorus</name>
    <dbReference type="NCBI Taxonomy" id="3886"/>
    <lineage>
        <taxon>Eukaryota</taxon>
        <taxon>Viridiplantae</taxon>
        <taxon>Streptophyta</taxon>
        <taxon>Embryophyta</taxon>
        <taxon>Tracheophyta</taxon>
        <taxon>Spermatophyta</taxon>
        <taxon>Magnoliopsida</taxon>
        <taxon>eudicotyledons</taxon>
        <taxon>Gunneridae</taxon>
        <taxon>Pentapetalae</taxon>
        <taxon>rosids</taxon>
        <taxon>fabids</taxon>
        <taxon>Fabales</taxon>
        <taxon>Fabaceae</taxon>
        <taxon>Papilionoideae</taxon>
        <taxon>50 kb inversion clade</taxon>
        <taxon>NPAAA clade</taxon>
        <taxon>indigoferoid/millettioid clade</taxon>
        <taxon>Phaseoleae</taxon>
        <taxon>Phaseolus</taxon>
    </lineage>
</organism>
<protein>
    <submittedName>
        <fullName evidence="1">Uncharacterized protein</fullName>
    </submittedName>
</protein>
<sequence>MALSQILPRGVDWDNSRAQIHPKLALKPGTLSPTADDVHDSSWSPSRIRDGFAASVRQFDGATSSDRTGHITRLASIDSFDSKWVTRVNLTRDRTIRLGRPVLPD</sequence>
<proteinExistence type="predicted"/>
<accession>A0AAN9MGY9</accession>